<evidence type="ECO:0000313" key="11">
    <source>
        <dbReference type="Proteomes" id="UP000789359"/>
    </source>
</evidence>
<keyword evidence="6 9" id="KW-0067">ATP-binding</keyword>
<evidence type="ECO:0000256" key="2">
    <source>
        <dbReference type="ARBA" id="ARBA00022598"/>
    </source>
</evidence>
<comment type="subcellular location">
    <subcellularLocation>
        <location evidence="9">Cytoplasm</location>
    </subcellularLocation>
</comment>
<keyword evidence="5 9" id="KW-0093">Biotin biosynthesis</keyword>
<feature type="binding site" evidence="9">
    <location>
        <position position="56"/>
    </location>
    <ligand>
        <name>ATP</name>
        <dbReference type="ChEBI" id="CHEBI:30616"/>
    </ligand>
</feature>
<comment type="function">
    <text evidence="9">Catalyzes a mechanistically unusual reaction, the ATP-dependent insertion of CO2 between the N7 and N8 nitrogen atoms of 7,8-diaminopelargonic acid (DAPA, also called 7,8-diammoniononanoate) to form a ureido ring.</text>
</comment>
<keyword evidence="2 9" id="KW-0436">Ligase</keyword>
<accession>A0ABM8Q084</accession>
<feature type="binding site" evidence="9">
    <location>
        <begin position="182"/>
        <end position="183"/>
    </location>
    <ligand>
        <name>ATP</name>
        <dbReference type="ChEBI" id="CHEBI:30616"/>
    </ligand>
</feature>
<comment type="subunit">
    <text evidence="9">Homodimer.</text>
</comment>
<gene>
    <name evidence="9 10" type="primary">bioD</name>
    <name evidence="10" type="ORF">LMG8286_00040</name>
</gene>
<proteinExistence type="inferred from homology"/>
<feature type="binding site" evidence="9">
    <location>
        <position position="42"/>
    </location>
    <ligand>
        <name>substrate</name>
    </ligand>
</feature>
<dbReference type="SUPFAM" id="SSF52540">
    <property type="entry name" value="P-loop containing nucleoside triphosphate hydrolases"/>
    <property type="match status" value="1"/>
</dbReference>
<feature type="active site" evidence="9">
    <location>
        <position position="38"/>
    </location>
</feature>
<keyword evidence="4 9" id="KW-0547">Nucleotide-binding</keyword>
<feature type="binding site" evidence="9">
    <location>
        <position position="17"/>
    </location>
    <ligand>
        <name>Mg(2+)</name>
        <dbReference type="ChEBI" id="CHEBI:18420"/>
    </ligand>
</feature>
<evidence type="ECO:0000256" key="9">
    <source>
        <dbReference type="HAMAP-Rule" id="MF_00336"/>
    </source>
</evidence>
<dbReference type="NCBIfam" id="TIGR00347">
    <property type="entry name" value="bioD"/>
    <property type="match status" value="1"/>
</dbReference>
<evidence type="ECO:0000256" key="6">
    <source>
        <dbReference type="ARBA" id="ARBA00022840"/>
    </source>
</evidence>
<comment type="catalytic activity">
    <reaction evidence="9">
        <text>(7R,8S)-7,8-diammoniononanoate + CO2 + ATP = (4R,5S)-dethiobiotin + ADP + phosphate + 3 H(+)</text>
        <dbReference type="Rhea" id="RHEA:15805"/>
        <dbReference type="ChEBI" id="CHEBI:15378"/>
        <dbReference type="ChEBI" id="CHEBI:16526"/>
        <dbReference type="ChEBI" id="CHEBI:30616"/>
        <dbReference type="ChEBI" id="CHEBI:43474"/>
        <dbReference type="ChEBI" id="CHEBI:149469"/>
        <dbReference type="ChEBI" id="CHEBI:149473"/>
        <dbReference type="ChEBI" id="CHEBI:456216"/>
        <dbReference type="EC" id="6.3.3.3"/>
    </reaction>
</comment>
<dbReference type="PANTHER" id="PTHR43210">
    <property type="entry name" value="DETHIOBIOTIN SYNTHETASE"/>
    <property type="match status" value="1"/>
</dbReference>
<comment type="pathway">
    <text evidence="9">Cofactor biosynthesis; biotin biosynthesis; biotin from 7,8-diaminononanoate: step 1/2.</text>
</comment>
<keyword evidence="11" id="KW-1185">Reference proteome</keyword>
<feature type="binding site" evidence="9">
    <location>
        <begin position="13"/>
        <end position="18"/>
    </location>
    <ligand>
        <name>ATP</name>
        <dbReference type="ChEBI" id="CHEBI:30616"/>
    </ligand>
</feature>
<dbReference type="HAMAP" id="MF_00336">
    <property type="entry name" value="BioD"/>
    <property type="match status" value="1"/>
</dbReference>
<dbReference type="InterPro" id="IPR027417">
    <property type="entry name" value="P-loop_NTPase"/>
</dbReference>
<comment type="catalytic activity">
    <reaction evidence="8">
        <text>(7R,8S)-8-amino-7-(carboxyamino)nonanoate + ATP = (4R,5S)-dethiobiotin + ADP + phosphate + H(+)</text>
        <dbReference type="Rhea" id="RHEA:63684"/>
        <dbReference type="ChEBI" id="CHEBI:15378"/>
        <dbReference type="ChEBI" id="CHEBI:30616"/>
        <dbReference type="ChEBI" id="CHEBI:43474"/>
        <dbReference type="ChEBI" id="CHEBI:149470"/>
        <dbReference type="ChEBI" id="CHEBI:149473"/>
        <dbReference type="ChEBI" id="CHEBI:456216"/>
    </reaction>
</comment>
<keyword evidence="3 9" id="KW-0479">Metal-binding</keyword>
<sequence length="229" mass="25169">MSKNLFILGTGTDVGKTYVSGLLLKKLLKNELNALYFKPISSGNLRLFDGSLRLCDVEFVREFSGLKTLASKLSVYAYENGYSPHLAANFESNYPDLNFIKDKFDDLQKCCDFLLIEGAGGVVTPLNFSPNGKNLMLLDLVKALCPSVLLVACASLGGINSAVLTCQYLQNNGILIKGIILNHFDEKDPVCVDNCKMIEVLTGVSVIECVSYSQMELNLETKKLENLFS</sequence>
<comment type="similarity">
    <text evidence="9">Belongs to the dethiobiotin synthetase family.</text>
</comment>
<evidence type="ECO:0000256" key="5">
    <source>
        <dbReference type="ARBA" id="ARBA00022756"/>
    </source>
</evidence>
<evidence type="ECO:0000256" key="4">
    <source>
        <dbReference type="ARBA" id="ARBA00022741"/>
    </source>
</evidence>
<dbReference type="EMBL" id="CAJHOE010000001">
    <property type="protein sequence ID" value="CAD7286209.1"/>
    <property type="molecule type" value="Genomic_DNA"/>
</dbReference>
<dbReference type="PIRSF" id="PIRSF006755">
    <property type="entry name" value="DTB_synth"/>
    <property type="match status" value="1"/>
</dbReference>
<reference evidence="10 11" key="1">
    <citation type="submission" date="2020-11" db="EMBL/GenBank/DDBJ databases">
        <authorList>
            <person name="Peeters C."/>
        </authorList>
    </citation>
    <scope>NUCLEOTIDE SEQUENCE [LARGE SCALE GENOMIC DNA]</scope>
    <source>
        <strain evidence="10 11">LMG 8286</strain>
    </source>
</reference>
<keyword evidence="7 9" id="KW-0460">Magnesium</keyword>
<evidence type="ECO:0000256" key="3">
    <source>
        <dbReference type="ARBA" id="ARBA00022723"/>
    </source>
</evidence>
<dbReference type="PANTHER" id="PTHR43210:SF2">
    <property type="entry name" value="ATP-DEPENDENT DETHIOBIOTIN SYNTHETASE BIOD 2"/>
    <property type="match status" value="1"/>
</dbReference>
<comment type="caution">
    <text evidence="9">Lacks conserved residue(s) required for the propagation of feature annotation.</text>
</comment>
<protein>
    <recommendedName>
        <fullName evidence="9">ATP-dependent dethiobiotin synthetase BioD</fullName>
        <ecNumber evidence="9">6.3.3.3</ecNumber>
    </recommendedName>
    <alternativeName>
        <fullName evidence="9">DTB synthetase</fullName>
        <shortName evidence="9">DTBS</shortName>
    </alternativeName>
    <alternativeName>
        <fullName evidence="9">Dethiobiotin synthase</fullName>
    </alternativeName>
</protein>
<organism evidence="10 11">
    <name type="scientific">Campylobacter suis</name>
    <dbReference type="NCBI Taxonomy" id="2790657"/>
    <lineage>
        <taxon>Bacteria</taxon>
        <taxon>Pseudomonadati</taxon>
        <taxon>Campylobacterota</taxon>
        <taxon>Epsilonproteobacteria</taxon>
        <taxon>Campylobacterales</taxon>
        <taxon>Campylobacteraceae</taxon>
        <taxon>Campylobacter</taxon>
    </lineage>
</organism>
<dbReference type="CDD" id="cd03109">
    <property type="entry name" value="DTBS"/>
    <property type="match status" value="1"/>
</dbReference>
<keyword evidence="1 9" id="KW-0963">Cytoplasm</keyword>
<feature type="binding site" evidence="9">
    <location>
        <position position="117"/>
    </location>
    <ligand>
        <name>Mg(2+)</name>
        <dbReference type="ChEBI" id="CHEBI:18420"/>
    </ligand>
</feature>
<dbReference type="GO" id="GO:0004141">
    <property type="term" value="F:dethiobiotin synthase activity"/>
    <property type="evidence" value="ECO:0007669"/>
    <property type="project" value="UniProtKB-EC"/>
</dbReference>
<dbReference type="Gene3D" id="3.40.50.300">
    <property type="entry name" value="P-loop containing nucleotide triphosphate hydrolases"/>
    <property type="match status" value="1"/>
</dbReference>
<feature type="binding site" evidence="9">
    <location>
        <position position="56"/>
    </location>
    <ligand>
        <name>Mg(2+)</name>
        <dbReference type="ChEBI" id="CHEBI:18420"/>
    </ligand>
</feature>
<dbReference type="InterPro" id="IPR004472">
    <property type="entry name" value="DTB_synth_BioD"/>
</dbReference>
<dbReference type="EC" id="6.3.3.3" evidence="9"/>
<comment type="caution">
    <text evidence="10">The sequence shown here is derived from an EMBL/GenBank/DDBJ whole genome shotgun (WGS) entry which is preliminary data.</text>
</comment>
<dbReference type="Proteomes" id="UP000789359">
    <property type="component" value="Unassembled WGS sequence"/>
</dbReference>
<evidence type="ECO:0000256" key="7">
    <source>
        <dbReference type="ARBA" id="ARBA00022842"/>
    </source>
</evidence>
<evidence type="ECO:0000256" key="1">
    <source>
        <dbReference type="ARBA" id="ARBA00022490"/>
    </source>
</evidence>
<evidence type="ECO:0000313" key="10">
    <source>
        <dbReference type="EMBL" id="CAD7286209.1"/>
    </source>
</evidence>
<dbReference type="Pfam" id="PF13500">
    <property type="entry name" value="AAA_26"/>
    <property type="match status" value="1"/>
</dbReference>
<name>A0ABM8Q084_9BACT</name>
<comment type="cofactor">
    <cofactor evidence="9">
        <name>Mg(2+)</name>
        <dbReference type="ChEBI" id="CHEBI:18420"/>
    </cofactor>
</comment>
<feature type="binding site" evidence="9">
    <location>
        <begin position="117"/>
        <end position="120"/>
    </location>
    <ligand>
        <name>ATP</name>
        <dbReference type="ChEBI" id="CHEBI:30616"/>
    </ligand>
</feature>
<dbReference type="RefSeq" id="WP_230055858.1">
    <property type="nucleotide sequence ID" value="NZ_CAJHOE010000001.1"/>
</dbReference>
<evidence type="ECO:0000256" key="8">
    <source>
        <dbReference type="ARBA" id="ARBA00047386"/>
    </source>
</evidence>